<organism evidence="1">
    <name type="scientific">Aureoumbra lagunensis</name>
    <dbReference type="NCBI Taxonomy" id="44058"/>
    <lineage>
        <taxon>Eukaryota</taxon>
        <taxon>Sar</taxon>
        <taxon>Stramenopiles</taxon>
        <taxon>Ochrophyta</taxon>
        <taxon>Pelagophyceae</taxon>
        <taxon>Pelagomonadales</taxon>
        <taxon>Aureoumbra</taxon>
    </lineage>
</organism>
<gene>
    <name evidence="1" type="ORF">ALAG00032_LOCUS6247</name>
</gene>
<dbReference type="EMBL" id="HBIJ01008850">
    <property type="protein sequence ID" value="CAE0365504.1"/>
    <property type="molecule type" value="Transcribed_RNA"/>
</dbReference>
<sequence length="394" mass="46052">MGMKIIDESLSGHCHLKRTCSKNLKVLNRGNGIDLRPCPNKLRRQFFETYKNDDRMRKVDAFLCHHAAGMCEVFMPFNASLIIIVSTRYEIGRHDPTRWIAWNANLKAIAQDPRNIIAANNRYDAEYLKYFTGLDDVPVIPNFCDYVGVSYKPTRTQILVGPGRGIKDTLFRALESIGKSRGGFIFKRVRDLYPHFEYADLAAHPAIILIPYQVSIMSIFEYYRMALPIFVPTPRLLAKWQVQYKVISERSWNLVRNKPHRGSPLPPAPKYAHLPDPNDEIHADKIEFWIKYADFYQWPHIITFDSFEQLCTLLKTTDLHQISDKMKLYNQQMKADLQQQWQSIFRRIFHHLPPASIQLRKQILNYDQAMAQRFHVRVPRDKCVGDQHNFLSSS</sequence>
<dbReference type="AlphaFoldDB" id="A0A7S3JWN7"/>
<reference evidence="1" key="1">
    <citation type="submission" date="2021-01" db="EMBL/GenBank/DDBJ databases">
        <authorList>
            <person name="Corre E."/>
            <person name="Pelletier E."/>
            <person name="Niang G."/>
            <person name="Scheremetjew M."/>
            <person name="Finn R."/>
            <person name="Kale V."/>
            <person name="Holt S."/>
            <person name="Cochrane G."/>
            <person name="Meng A."/>
            <person name="Brown T."/>
            <person name="Cohen L."/>
        </authorList>
    </citation>
    <scope>NUCLEOTIDE SEQUENCE</scope>
    <source>
        <strain evidence="1">CCMP1510</strain>
    </source>
</reference>
<protein>
    <submittedName>
        <fullName evidence="1">Uncharacterized protein</fullName>
    </submittedName>
</protein>
<name>A0A7S3JWN7_9STRA</name>
<proteinExistence type="predicted"/>
<evidence type="ECO:0000313" key="1">
    <source>
        <dbReference type="EMBL" id="CAE0365504.1"/>
    </source>
</evidence>
<accession>A0A7S3JWN7</accession>